<evidence type="ECO:0000313" key="3">
    <source>
        <dbReference type="Proteomes" id="UP000294614"/>
    </source>
</evidence>
<dbReference type="GO" id="GO:0003677">
    <property type="term" value="F:DNA binding"/>
    <property type="evidence" value="ECO:0007669"/>
    <property type="project" value="InterPro"/>
</dbReference>
<dbReference type="InterPro" id="IPR010093">
    <property type="entry name" value="SinI_DNA-bd"/>
</dbReference>
<dbReference type="Proteomes" id="UP000294614">
    <property type="component" value="Unassembled WGS sequence"/>
</dbReference>
<evidence type="ECO:0000313" key="2">
    <source>
        <dbReference type="EMBL" id="TCK58205.1"/>
    </source>
</evidence>
<dbReference type="NCBIfam" id="TIGR01764">
    <property type="entry name" value="excise"/>
    <property type="match status" value="1"/>
</dbReference>
<dbReference type="EMBL" id="SMGG01000008">
    <property type="protein sequence ID" value="TCK58205.1"/>
    <property type="molecule type" value="Genomic_DNA"/>
</dbReference>
<dbReference type="InterPro" id="IPR041657">
    <property type="entry name" value="HTH_17"/>
</dbReference>
<dbReference type="RefSeq" id="WP_132874684.1">
    <property type="nucleotide sequence ID" value="NZ_JAJUHT010000009.1"/>
</dbReference>
<protein>
    <submittedName>
        <fullName evidence="2">Excisionase family DNA binding protein</fullName>
    </submittedName>
</protein>
<dbReference type="SUPFAM" id="SSF46955">
    <property type="entry name" value="Putative DNA-binding domain"/>
    <property type="match status" value="1"/>
</dbReference>
<sequence length="83" mass="9758">MAAPFKVWEEESISKQIEKLASKNLTIYQVARMLQVSHITVRRWIKEAKLIAWNTSIEGKGRWRVPKESLEEFLQARNSMNID</sequence>
<organism evidence="2 3">
    <name type="scientific">Seleniivibrio woodruffii</name>
    <dbReference type="NCBI Taxonomy" id="1078050"/>
    <lineage>
        <taxon>Bacteria</taxon>
        <taxon>Pseudomonadati</taxon>
        <taxon>Deferribacterota</taxon>
        <taxon>Deferribacteres</taxon>
        <taxon>Deferribacterales</taxon>
        <taxon>Geovibrionaceae</taxon>
        <taxon>Seleniivibrio</taxon>
    </lineage>
</organism>
<feature type="domain" description="Helix-turn-helix" evidence="1">
    <location>
        <begin position="25"/>
        <end position="77"/>
    </location>
</feature>
<dbReference type="InterPro" id="IPR009061">
    <property type="entry name" value="DNA-bd_dom_put_sf"/>
</dbReference>
<comment type="caution">
    <text evidence="2">The sequence shown here is derived from an EMBL/GenBank/DDBJ whole genome shotgun (WGS) entry which is preliminary data.</text>
</comment>
<gene>
    <name evidence="2" type="ORF">C8D98_2720</name>
</gene>
<proteinExistence type="predicted"/>
<keyword evidence="3" id="KW-1185">Reference proteome</keyword>
<accession>A0A4R1K2G3</accession>
<dbReference type="OrthoDB" id="5459819at2"/>
<dbReference type="Pfam" id="PF12728">
    <property type="entry name" value="HTH_17"/>
    <property type="match status" value="1"/>
</dbReference>
<dbReference type="Gene3D" id="1.10.1660.10">
    <property type="match status" value="1"/>
</dbReference>
<dbReference type="AlphaFoldDB" id="A0A4R1K2G3"/>
<evidence type="ECO:0000259" key="1">
    <source>
        <dbReference type="Pfam" id="PF12728"/>
    </source>
</evidence>
<name>A0A4R1K2G3_9BACT</name>
<reference evidence="2 3" key="1">
    <citation type="submission" date="2019-03" db="EMBL/GenBank/DDBJ databases">
        <title>Genomic Encyclopedia of Type Strains, Phase IV (KMG-IV): sequencing the most valuable type-strain genomes for metagenomic binning, comparative biology and taxonomic classification.</title>
        <authorList>
            <person name="Goeker M."/>
        </authorList>
    </citation>
    <scope>NUCLEOTIDE SEQUENCE [LARGE SCALE GENOMIC DNA]</scope>
    <source>
        <strain evidence="2 3">DSM 24984</strain>
    </source>
</reference>